<evidence type="ECO:0000313" key="2">
    <source>
        <dbReference type="Proteomes" id="UP000257109"/>
    </source>
</evidence>
<sequence length="106" mass="11843">MVAGMVFPFNKGECIVKNLNGLLLFSTKKQNNLFKINTTNLTNQSHKNLGHASFKLISKLKKHNLVKGLPSLVPLELLHIDLFSPTRTTSMSGKRYGLVVVDDYSK</sequence>
<organism evidence="1 2">
    <name type="scientific">Mucuna pruriens</name>
    <name type="common">Velvet bean</name>
    <name type="synonym">Dolichos pruriens</name>
    <dbReference type="NCBI Taxonomy" id="157652"/>
    <lineage>
        <taxon>Eukaryota</taxon>
        <taxon>Viridiplantae</taxon>
        <taxon>Streptophyta</taxon>
        <taxon>Embryophyta</taxon>
        <taxon>Tracheophyta</taxon>
        <taxon>Spermatophyta</taxon>
        <taxon>Magnoliopsida</taxon>
        <taxon>eudicotyledons</taxon>
        <taxon>Gunneridae</taxon>
        <taxon>Pentapetalae</taxon>
        <taxon>rosids</taxon>
        <taxon>fabids</taxon>
        <taxon>Fabales</taxon>
        <taxon>Fabaceae</taxon>
        <taxon>Papilionoideae</taxon>
        <taxon>50 kb inversion clade</taxon>
        <taxon>NPAAA clade</taxon>
        <taxon>indigoferoid/millettioid clade</taxon>
        <taxon>Phaseoleae</taxon>
        <taxon>Mucuna</taxon>
    </lineage>
</organism>
<dbReference type="EMBL" id="QJKJ01000207">
    <property type="protein sequence ID" value="RDY13755.1"/>
    <property type="molecule type" value="Genomic_DNA"/>
</dbReference>
<feature type="non-terminal residue" evidence="1">
    <location>
        <position position="1"/>
    </location>
</feature>
<name>A0A371IFI5_MUCPR</name>
<gene>
    <name evidence="1" type="ORF">CR513_01286</name>
</gene>
<protein>
    <recommendedName>
        <fullName evidence="3">GAG-pre-integrase domain-containing protein</fullName>
    </recommendedName>
</protein>
<proteinExistence type="predicted"/>
<accession>A0A371IFI5</accession>
<dbReference type="OrthoDB" id="1751476at2759"/>
<comment type="caution">
    <text evidence="1">The sequence shown here is derived from an EMBL/GenBank/DDBJ whole genome shotgun (WGS) entry which is preliminary data.</text>
</comment>
<reference evidence="1" key="1">
    <citation type="submission" date="2018-05" db="EMBL/GenBank/DDBJ databases">
        <title>Draft genome of Mucuna pruriens seed.</title>
        <authorList>
            <person name="Nnadi N.E."/>
            <person name="Vos R."/>
            <person name="Hasami M.H."/>
            <person name="Devisetty U.K."/>
            <person name="Aguiy J.C."/>
        </authorList>
    </citation>
    <scope>NUCLEOTIDE SEQUENCE [LARGE SCALE GENOMIC DNA]</scope>
    <source>
        <strain evidence="1">JCA_2017</strain>
    </source>
</reference>
<keyword evidence="2" id="KW-1185">Reference proteome</keyword>
<dbReference type="Proteomes" id="UP000257109">
    <property type="component" value="Unassembled WGS sequence"/>
</dbReference>
<evidence type="ECO:0000313" key="1">
    <source>
        <dbReference type="EMBL" id="RDY13755.1"/>
    </source>
</evidence>
<evidence type="ECO:0008006" key="3">
    <source>
        <dbReference type="Google" id="ProtNLM"/>
    </source>
</evidence>
<dbReference type="AlphaFoldDB" id="A0A371IFI5"/>